<dbReference type="InterPro" id="IPR008964">
    <property type="entry name" value="Invasin/intimin_cell_adhesion"/>
</dbReference>
<gene>
    <name evidence="4" type="ORF">SAMN04488090_4414</name>
</gene>
<sequence length="1125" mass="123850">MKHTLLSSLFAVGTLFAASPSLAGKPSSYQALPGRIEAESYTAMYGIQTESTSDTGGGLNVSWIDDNDWLDYDVHVSSAGTYIMRFRTAETYGNGIIEIRNASGAVLGTVSVPQTGGWQSWTTISTPVTLPAGDQTLRLFVKSGAWNFNWFDVVSPRALSGKIEAEDYDGMKGIQVDPTSDTGGGYNVGWIDDGDWLDYSVRVDTSGSYNFLFRIANAYADGKIEVRSAATDSVLGRIDVPITGGWQNWSTITTTVPLSAGIQVLRVYVKQGGWNFNWFEANRSSLQASVINFGPLPDKTVGDAPFDLTATSTNNETPVTFSSSNTSVITVSNATGTWKATVLAAGTVTLTASQAGNSHFAPAQSVGIALTVLPADTAMGTKIPVTASRWYQLNNVSNGLEGLFDGNLSASVSTGYGKILPHFDAYYPLEKGENMTIQGIRFYDGEGSLGDYPLTISIIDSQWNRKTIATFSGSRYNEWVGPYPDRVSVFKLDTAITNARYIVLSAWYQYPNEVEFYGTYTPPATSPGALPAKHAKLKDMMGVNAFEWDFEDPNDPSHVQESKLAPARAFTGIRHYMDWEKLESNEGRYTYNPVHSGSWNYDAIYQRCKEVGMTVLACLKTIPGWMQQTYPEGQRDAENVPLKYGKDFSDPQSYLEQAKVAFQYAARYGANTNVNPALLSVDTTIRWTGDPVNTVKIGLNLIKYIECDNERDKWWKGRRAYQTGREYAANMSAFYDGHKNTMGPGVGVKNADPTMIVVMGGLASASTDYIRGMIDWCKEFRGYKPDSSVNLCWDVINYHFYSDNTSSSQSGTSGRGAAPEIAPTYQRAIEFRELAHAKAYDMPVWVTEAGYDLNQGSPLKAIAIGTKTVEQVQADWLLRTALTYARGGIDKLFFYQLYDDNPTVPIQFGSMGFINTNLTRRLSADYLKQTTHHFGEYAWQETLHADPIVDRYSYNGKSVYMLVVPDEVGRTASYSLDLDGAGAALRYTLRAGSDSMRVDTLTAVSGHVSVPVSETPVFIVPMAATGGRTASAEKPADLSLLTLRVYPNPSAKDLKISLENDRVGPVKVSVYDANLGRIHRRSTFRKETTLLREKIDLSGLPKGLYVVEVLQDDVRMFKKIMKEEE</sequence>
<evidence type="ECO:0000313" key="5">
    <source>
        <dbReference type="Proteomes" id="UP000198901"/>
    </source>
</evidence>
<dbReference type="InterPro" id="IPR017853">
    <property type="entry name" value="GH"/>
</dbReference>
<evidence type="ECO:0000256" key="2">
    <source>
        <dbReference type="SAM" id="SignalP"/>
    </source>
</evidence>
<dbReference type="RefSeq" id="WP_093207926.1">
    <property type="nucleotide sequence ID" value="NZ_FNGS01000010.1"/>
</dbReference>
<dbReference type="Gene3D" id="3.20.20.80">
    <property type="entry name" value="Glycosidases"/>
    <property type="match status" value="1"/>
</dbReference>
<dbReference type="InterPro" id="IPR008979">
    <property type="entry name" value="Galactose-bd-like_sf"/>
</dbReference>
<dbReference type="InterPro" id="IPR005084">
    <property type="entry name" value="CBM6"/>
</dbReference>
<organism evidence="4 5">
    <name type="scientific">Siphonobacter aquaeclarae</name>
    <dbReference type="NCBI Taxonomy" id="563176"/>
    <lineage>
        <taxon>Bacteria</taxon>
        <taxon>Pseudomonadati</taxon>
        <taxon>Bacteroidota</taxon>
        <taxon>Cytophagia</taxon>
        <taxon>Cytophagales</taxon>
        <taxon>Cytophagaceae</taxon>
        <taxon>Siphonobacter</taxon>
    </lineage>
</organism>
<dbReference type="Gene3D" id="2.60.120.260">
    <property type="entry name" value="Galactose-binding domain-like"/>
    <property type="match status" value="2"/>
</dbReference>
<feature type="domain" description="CBM6" evidence="3">
    <location>
        <begin position="161"/>
        <end position="282"/>
    </location>
</feature>
<keyword evidence="5" id="KW-1185">Reference proteome</keyword>
<keyword evidence="1 2" id="KW-0732">Signal</keyword>
<dbReference type="PROSITE" id="PS51175">
    <property type="entry name" value="CBM6"/>
    <property type="match status" value="2"/>
</dbReference>
<dbReference type="Proteomes" id="UP000198901">
    <property type="component" value="Unassembled WGS sequence"/>
</dbReference>
<dbReference type="CDD" id="cd04080">
    <property type="entry name" value="CBM6_cellulase-like"/>
    <property type="match status" value="2"/>
</dbReference>
<feature type="domain" description="CBM6" evidence="3">
    <location>
        <begin position="34"/>
        <end position="154"/>
    </location>
</feature>
<feature type="signal peptide" evidence="2">
    <location>
        <begin position="1"/>
        <end position="23"/>
    </location>
</feature>
<dbReference type="Pfam" id="PF18962">
    <property type="entry name" value="Por_Secre_tail"/>
    <property type="match status" value="1"/>
</dbReference>
<evidence type="ECO:0000313" key="4">
    <source>
        <dbReference type="EMBL" id="SDM87305.1"/>
    </source>
</evidence>
<dbReference type="SMART" id="SM00606">
    <property type="entry name" value="CBD_IV"/>
    <property type="match status" value="2"/>
</dbReference>
<dbReference type="NCBIfam" id="TIGR04183">
    <property type="entry name" value="Por_Secre_tail"/>
    <property type="match status" value="1"/>
</dbReference>
<accession>A0A1G9WSY5</accession>
<evidence type="ECO:0000259" key="3">
    <source>
        <dbReference type="PROSITE" id="PS51175"/>
    </source>
</evidence>
<dbReference type="AlphaFoldDB" id="A0A1G9WSY5"/>
<reference evidence="4 5" key="1">
    <citation type="submission" date="2016-10" db="EMBL/GenBank/DDBJ databases">
        <authorList>
            <person name="de Groot N.N."/>
        </authorList>
    </citation>
    <scope>NUCLEOTIDE SEQUENCE [LARGE SCALE GENOMIC DNA]</scope>
    <source>
        <strain evidence="4 5">DSM 21668</strain>
    </source>
</reference>
<dbReference type="InterPro" id="IPR026444">
    <property type="entry name" value="Secre_tail"/>
</dbReference>
<dbReference type="Pfam" id="PF03422">
    <property type="entry name" value="CBM_6"/>
    <property type="match status" value="2"/>
</dbReference>
<dbReference type="GO" id="GO:0030246">
    <property type="term" value="F:carbohydrate binding"/>
    <property type="evidence" value="ECO:0007669"/>
    <property type="project" value="InterPro"/>
</dbReference>
<evidence type="ECO:0000256" key="1">
    <source>
        <dbReference type="ARBA" id="ARBA00022729"/>
    </source>
</evidence>
<feature type="chain" id="PRO_5011552452" evidence="2">
    <location>
        <begin position="24"/>
        <end position="1125"/>
    </location>
</feature>
<protein>
    <submittedName>
        <fullName evidence="4">Por secretion system C-terminal sorting domain-containing protein</fullName>
    </submittedName>
</protein>
<dbReference type="SUPFAM" id="SSF51445">
    <property type="entry name" value="(Trans)glycosidases"/>
    <property type="match status" value="1"/>
</dbReference>
<dbReference type="SUPFAM" id="SSF49785">
    <property type="entry name" value="Galactose-binding domain-like"/>
    <property type="match status" value="2"/>
</dbReference>
<proteinExistence type="predicted"/>
<dbReference type="OrthoDB" id="177731at2"/>
<dbReference type="SUPFAM" id="SSF49373">
    <property type="entry name" value="Invasin/intimin cell-adhesion fragments"/>
    <property type="match status" value="1"/>
</dbReference>
<dbReference type="InterPro" id="IPR006584">
    <property type="entry name" value="Cellulose-bd_IV"/>
</dbReference>
<name>A0A1G9WSY5_9BACT</name>
<dbReference type="STRING" id="563176.SAMN04488090_4414"/>
<dbReference type="Gene3D" id="2.60.40.1080">
    <property type="match status" value="1"/>
</dbReference>
<dbReference type="EMBL" id="FNGS01000010">
    <property type="protein sequence ID" value="SDM87305.1"/>
    <property type="molecule type" value="Genomic_DNA"/>
</dbReference>